<organism evidence="2 3">
    <name type="scientific">Ichthyenterobacterium magnum</name>
    <dbReference type="NCBI Taxonomy" id="1230530"/>
    <lineage>
        <taxon>Bacteria</taxon>
        <taxon>Pseudomonadati</taxon>
        <taxon>Bacteroidota</taxon>
        <taxon>Flavobacteriia</taxon>
        <taxon>Flavobacteriales</taxon>
        <taxon>Flavobacteriaceae</taxon>
        <taxon>Ichthyenterobacterium</taxon>
    </lineage>
</organism>
<dbReference type="Proteomes" id="UP000284892">
    <property type="component" value="Unassembled WGS sequence"/>
</dbReference>
<reference evidence="2 3" key="1">
    <citation type="submission" date="2018-09" db="EMBL/GenBank/DDBJ databases">
        <title>Genomic Encyclopedia of Archaeal and Bacterial Type Strains, Phase II (KMG-II): from individual species to whole genera.</title>
        <authorList>
            <person name="Goeker M."/>
        </authorList>
    </citation>
    <scope>NUCLEOTIDE SEQUENCE [LARGE SCALE GENOMIC DNA]</scope>
    <source>
        <strain evidence="2 3">DSM 26283</strain>
    </source>
</reference>
<feature type="domain" description="DUF7000" evidence="1">
    <location>
        <begin position="5"/>
        <end position="143"/>
    </location>
</feature>
<sequence>MNTYSEYKCLSKFINNLRIHFIHEYPINFKIGQVYKGNKEISFFTFTPTVLQQEKLKIAIVFNFQKNRFEIWLAGQNRKVQKKYWSIFKDSDWNKYHIPENPKEGFSIIDHIIVENPDFQYSDELIQTIETEAMKFIDDIRKVFEE</sequence>
<dbReference type="EMBL" id="RAQJ01000002">
    <property type="protein sequence ID" value="RKE95408.1"/>
    <property type="molecule type" value="Genomic_DNA"/>
</dbReference>
<accession>A0A420DMJ0</accession>
<proteinExistence type="predicted"/>
<evidence type="ECO:0000313" key="2">
    <source>
        <dbReference type="EMBL" id="RKE95408.1"/>
    </source>
</evidence>
<comment type="caution">
    <text evidence="2">The sequence shown here is derived from an EMBL/GenBank/DDBJ whole genome shotgun (WGS) entry which is preliminary data.</text>
</comment>
<dbReference type="OrthoDB" id="9816011at2"/>
<dbReference type="RefSeq" id="WP_120200715.1">
    <property type="nucleotide sequence ID" value="NZ_RAQJ01000002.1"/>
</dbReference>
<protein>
    <recommendedName>
        <fullName evidence="1">DUF7000 domain-containing protein</fullName>
    </recommendedName>
</protein>
<gene>
    <name evidence="2" type="ORF">BXY80_1595</name>
</gene>
<dbReference type="InterPro" id="IPR054269">
    <property type="entry name" value="DUF7000"/>
</dbReference>
<dbReference type="AlphaFoldDB" id="A0A420DMJ0"/>
<evidence type="ECO:0000313" key="3">
    <source>
        <dbReference type="Proteomes" id="UP000284892"/>
    </source>
</evidence>
<dbReference type="Pfam" id="PF22526">
    <property type="entry name" value="DUF7000"/>
    <property type="match status" value="1"/>
</dbReference>
<name>A0A420DMJ0_9FLAO</name>
<keyword evidence="3" id="KW-1185">Reference proteome</keyword>
<evidence type="ECO:0000259" key="1">
    <source>
        <dbReference type="Pfam" id="PF22526"/>
    </source>
</evidence>